<dbReference type="EMBL" id="CAJOBZ010000026">
    <property type="protein sequence ID" value="CAF4877895.1"/>
    <property type="molecule type" value="Genomic_DNA"/>
</dbReference>
<comment type="caution">
    <text evidence="2">The sequence shown here is derived from an EMBL/GenBank/DDBJ whole genome shotgun (WGS) entry which is preliminary data.</text>
</comment>
<proteinExistence type="predicted"/>
<accession>A0A821TP40</accession>
<evidence type="ECO:0000313" key="3">
    <source>
        <dbReference type="Proteomes" id="UP000663880"/>
    </source>
</evidence>
<evidence type="ECO:0000256" key="1">
    <source>
        <dbReference type="SAM" id="MobiDB-lite"/>
    </source>
</evidence>
<name>A0A821TP40_9NEOP</name>
<gene>
    <name evidence="2" type="ORF">PMACD_LOCUS9335</name>
</gene>
<reference evidence="2" key="1">
    <citation type="submission" date="2021-02" db="EMBL/GenBank/DDBJ databases">
        <authorList>
            <person name="Steward A R."/>
        </authorList>
    </citation>
    <scope>NUCLEOTIDE SEQUENCE</scope>
</reference>
<protein>
    <submittedName>
        <fullName evidence="2">Uncharacterized protein</fullName>
    </submittedName>
</protein>
<organism evidence="2 3">
    <name type="scientific">Pieris macdunnoughi</name>
    <dbReference type="NCBI Taxonomy" id="345717"/>
    <lineage>
        <taxon>Eukaryota</taxon>
        <taxon>Metazoa</taxon>
        <taxon>Ecdysozoa</taxon>
        <taxon>Arthropoda</taxon>
        <taxon>Hexapoda</taxon>
        <taxon>Insecta</taxon>
        <taxon>Pterygota</taxon>
        <taxon>Neoptera</taxon>
        <taxon>Endopterygota</taxon>
        <taxon>Lepidoptera</taxon>
        <taxon>Glossata</taxon>
        <taxon>Ditrysia</taxon>
        <taxon>Papilionoidea</taxon>
        <taxon>Pieridae</taxon>
        <taxon>Pierinae</taxon>
        <taxon>Pieris</taxon>
    </lineage>
</organism>
<dbReference type="Proteomes" id="UP000663880">
    <property type="component" value="Unassembled WGS sequence"/>
</dbReference>
<keyword evidence="3" id="KW-1185">Reference proteome</keyword>
<dbReference type="AlphaFoldDB" id="A0A821TP40"/>
<sequence length="67" mass="7335">MFEAIGRIVGTRHQAPHAASAPVVPQGLEAALKWAIRRGVLRALKADDAEDKCIRGNKNLHILLNRV</sequence>
<feature type="region of interest" description="Disordered" evidence="1">
    <location>
        <begin position="1"/>
        <end position="20"/>
    </location>
</feature>
<evidence type="ECO:0000313" key="2">
    <source>
        <dbReference type="EMBL" id="CAF4877895.1"/>
    </source>
</evidence>